<name>A0A839Z516_9SPHN</name>
<feature type="domain" description="Beta-lactamase hydrolase-like protein phosphatase-like" evidence="1">
    <location>
        <begin position="2"/>
        <end position="109"/>
    </location>
</feature>
<dbReference type="Proteomes" id="UP000578569">
    <property type="component" value="Unassembled WGS sequence"/>
</dbReference>
<evidence type="ECO:0000313" key="3">
    <source>
        <dbReference type="Proteomes" id="UP000578569"/>
    </source>
</evidence>
<comment type="caution">
    <text evidence="2">The sequence shown here is derived from an EMBL/GenBank/DDBJ whole genome shotgun (WGS) entry which is preliminary data.</text>
</comment>
<proteinExistence type="predicted"/>
<dbReference type="AlphaFoldDB" id="A0A839Z516"/>
<dbReference type="InterPro" id="IPR005939">
    <property type="entry name" value="BLH_phosphatase-like"/>
</dbReference>
<dbReference type="EMBL" id="JACICF010000002">
    <property type="protein sequence ID" value="MBB3764745.1"/>
    <property type="molecule type" value="Genomic_DNA"/>
</dbReference>
<reference evidence="2 3" key="1">
    <citation type="submission" date="2020-08" db="EMBL/GenBank/DDBJ databases">
        <title>Genomic Encyclopedia of Type Strains, Phase IV (KMG-IV): sequencing the most valuable type-strain genomes for metagenomic binning, comparative biology and taxonomic classification.</title>
        <authorList>
            <person name="Goeker M."/>
        </authorList>
    </citation>
    <scope>NUCLEOTIDE SEQUENCE [LARGE SCALE GENOMIC DNA]</scope>
    <source>
        <strain evidence="2 3">DSM 24194</strain>
    </source>
</reference>
<accession>A0A839Z516</accession>
<keyword evidence="3" id="KW-1185">Reference proteome</keyword>
<dbReference type="SUPFAM" id="SSF52799">
    <property type="entry name" value="(Phosphotyrosine protein) phosphatases II"/>
    <property type="match status" value="1"/>
</dbReference>
<dbReference type="RefSeq" id="WP_183934120.1">
    <property type="nucleotide sequence ID" value="NZ_JACICF010000002.1"/>
</dbReference>
<evidence type="ECO:0000259" key="1">
    <source>
        <dbReference type="Pfam" id="PF04273"/>
    </source>
</evidence>
<sequence>MDQRQLDEKIWVGPQIRPEDVSSLKEKGIELIINNRPDGEEAGQPTSAEIEAAAKEAGIEYIHNPVYRGPSYSDVEAMEDALEKAGEKKIFAFCRSGTRSTLTWAIARAEQGCDRAHLERCAEQAGYDLKPVAHLL</sequence>
<dbReference type="NCBIfam" id="TIGR01244">
    <property type="entry name" value="TIGR01244 family sulfur transferase"/>
    <property type="match status" value="1"/>
</dbReference>
<dbReference type="Gene3D" id="3.90.190.10">
    <property type="entry name" value="Protein tyrosine phosphatase superfamily"/>
    <property type="match status" value="1"/>
</dbReference>
<protein>
    <submittedName>
        <fullName evidence="2">Uncharacterized protein (TIGR01244 family)</fullName>
    </submittedName>
</protein>
<organism evidence="2 3">
    <name type="scientific">Sphingomicrobium lutaoense</name>
    <dbReference type="NCBI Taxonomy" id="515949"/>
    <lineage>
        <taxon>Bacteria</taxon>
        <taxon>Pseudomonadati</taxon>
        <taxon>Pseudomonadota</taxon>
        <taxon>Alphaproteobacteria</taxon>
        <taxon>Sphingomonadales</taxon>
        <taxon>Sphingomonadaceae</taxon>
        <taxon>Sphingomicrobium</taxon>
    </lineage>
</organism>
<gene>
    <name evidence="2" type="ORF">FHS50_001807</name>
</gene>
<dbReference type="GO" id="GO:0016787">
    <property type="term" value="F:hydrolase activity"/>
    <property type="evidence" value="ECO:0007669"/>
    <property type="project" value="InterPro"/>
</dbReference>
<dbReference type="Pfam" id="PF04273">
    <property type="entry name" value="BLH_phosphatase"/>
    <property type="match status" value="1"/>
</dbReference>
<dbReference type="InterPro" id="IPR029021">
    <property type="entry name" value="Prot-tyrosine_phosphatase-like"/>
</dbReference>
<evidence type="ECO:0000313" key="2">
    <source>
        <dbReference type="EMBL" id="MBB3764745.1"/>
    </source>
</evidence>